<comment type="catalytic activity">
    <reaction evidence="1">
        <text>guanosine(46) in tRNA + S-adenosyl-L-methionine = N(7)-methylguanosine(46) in tRNA + S-adenosyl-L-homocysteine</text>
        <dbReference type="Rhea" id="RHEA:42708"/>
        <dbReference type="Rhea" id="RHEA-COMP:10188"/>
        <dbReference type="Rhea" id="RHEA-COMP:10189"/>
        <dbReference type="ChEBI" id="CHEBI:57856"/>
        <dbReference type="ChEBI" id="CHEBI:59789"/>
        <dbReference type="ChEBI" id="CHEBI:74269"/>
        <dbReference type="ChEBI" id="CHEBI:74480"/>
        <dbReference type="EC" id="2.1.1.33"/>
    </reaction>
</comment>
<dbReference type="AlphaFoldDB" id="A0A4R4E2M7"/>
<dbReference type="PANTHER" id="PTHR23417:SF14">
    <property type="entry name" value="PENTACOTRIPEPTIDE-REPEAT REGION OF PRORP DOMAIN-CONTAINING PROTEIN"/>
    <property type="match status" value="1"/>
</dbReference>
<reference evidence="8 9" key="1">
    <citation type="submission" date="2019-03" db="EMBL/GenBank/DDBJ databases">
        <authorList>
            <person name="Kim M.K.M."/>
        </authorList>
    </citation>
    <scope>NUCLEOTIDE SEQUENCE [LARGE SCALE GENOMIC DNA]</scope>
    <source>
        <strain evidence="8 9">17J68-15</strain>
    </source>
</reference>
<evidence type="ECO:0000256" key="5">
    <source>
        <dbReference type="ARBA" id="ARBA00022679"/>
    </source>
</evidence>
<dbReference type="NCBIfam" id="NF001080">
    <property type="entry name" value="PRK00121.2-2"/>
    <property type="match status" value="1"/>
</dbReference>
<evidence type="ECO:0000256" key="6">
    <source>
        <dbReference type="ARBA" id="ARBA00022691"/>
    </source>
</evidence>
<evidence type="ECO:0000256" key="7">
    <source>
        <dbReference type="ARBA" id="ARBA00022694"/>
    </source>
</evidence>
<keyword evidence="4 8" id="KW-0489">Methyltransferase</keyword>
<comment type="caution">
    <text evidence="8">The sequence shown here is derived from an EMBL/GenBank/DDBJ whole genome shotgun (WGS) entry which is preliminary data.</text>
</comment>
<dbReference type="Gene3D" id="3.40.50.150">
    <property type="entry name" value="Vaccinia Virus protein VP39"/>
    <property type="match status" value="1"/>
</dbReference>
<dbReference type="GO" id="GO:0008176">
    <property type="term" value="F:tRNA (guanine(46)-N7)-methyltransferase activity"/>
    <property type="evidence" value="ECO:0007669"/>
    <property type="project" value="UniProtKB-EC"/>
</dbReference>
<organism evidence="8 9">
    <name type="scientific">Flaviaesturariibacter aridisoli</name>
    <dbReference type="NCBI Taxonomy" id="2545761"/>
    <lineage>
        <taxon>Bacteria</taxon>
        <taxon>Pseudomonadati</taxon>
        <taxon>Bacteroidota</taxon>
        <taxon>Chitinophagia</taxon>
        <taxon>Chitinophagales</taxon>
        <taxon>Chitinophagaceae</taxon>
        <taxon>Flaviaestuariibacter</taxon>
    </lineage>
</organism>
<dbReference type="EC" id="2.1.1.33" evidence="3"/>
<keyword evidence="5 8" id="KW-0808">Transferase</keyword>
<dbReference type="RefSeq" id="WP_131852440.1">
    <property type="nucleotide sequence ID" value="NZ_SKFH01000019.1"/>
</dbReference>
<dbReference type="Proteomes" id="UP000295164">
    <property type="component" value="Unassembled WGS sequence"/>
</dbReference>
<keyword evidence="6" id="KW-0949">S-adenosyl-L-methionine</keyword>
<keyword evidence="9" id="KW-1185">Reference proteome</keyword>
<dbReference type="PANTHER" id="PTHR23417">
    <property type="entry name" value="3-DEOXY-D-MANNO-OCTULOSONIC-ACID TRANSFERASE/TRNA GUANINE-N 7 - -METHYLTRANSFERASE"/>
    <property type="match status" value="1"/>
</dbReference>
<evidence type="ECO:0000256" key="2">
    <source>
        <dbReference type="ARBA" id="ARBA00003015"/>
    </source>
</evidence>
<dbReference type="EMBL" id="SKFH01000019">
    <property type="protein sequence ID" value="TCZ69655.1"/>
    <property type="molecule type" value="Genomic_DNA"/>
</dbReference>
<evidence type="ECO:0000256" key="3">
    <source>
        <dbReference type="ARBA" id="ARBA00011977"/>
    </source>
</evidence>
<evidence type="ECO:0000313" key="9">
    <source>
        <dbReference type="Proteomes" id="UP000295164"/>
    </source>
</evidence>
<dbReference type="GO" id="GO:0043527">
    <property type="term" value="C:tRNA methyltransferase complex"/>
    <property type="evidence" value="ECO:0007669"/>
    <property type="project" value="TreeGrafter"/>
</dbReference>
<name>A0A4R4E2M7_9BACT</name>
<evidence type="ECO:0000256" key="4">
    <source>
        <dbReference type="ARBA" id="ARBA00022603"/>
    </source>
</evidence>
<accession>A0A4R4E2M7</accession>
<sequence>MGHKKLIRFAEIETFPNVLQYPEGMAGKWKDFFQNEHPLTLELACGKGEYTLGLARMHPERNFLGVDLKGNRIWAGARKALAEGLKNAAFLRILIDGIEGFFAPAEVSEIWITFPDPQLRTGKAKKRLTHPRFLRRYQQILAPGGKIHLKTDSPNLYAFTRKVCDLYGCTVLEHTDNVYAEPDIKPELQIKTYYESLDIAGAARVHYVCFTLPATLPGTELDAQLQQQLFEDEQPAG</sequence>
<keyword evidence="7" id="KW-0819">tRNA processing</keyword>
<protein>
    <recommendedName>
        <fullName evidence="3">tRNA (guanine(46)-N(7))-methyltransferase</fullName>
        <ecNumber evidence="3">2.1.1.33</ecNumber>
    </recommendedName>
</protein>
<dbReference type="InterPro" id="IPR029063">
    <property type="entry name" value="SAM-dependent_MTases_sf"/>
</dbReference>
<dbReference type="OrthoDB" id="9802090at2"/>
<dbReference type="PROSITE" id="PS51625">
    <property type="entry name" value="SAM_MT_TRMB"/>
    <property type="match status" value="1"/>
</dbReference>
<evidence type="ECO:0000313" key="8">
    <source>
        <dbReference type="EMBL" id="TCZ69655.1"/>
    </source>
</evidence>
<dbReference type="Pfam" id="PF02390">
    <property type="entry name" value="Methyltransf_4"/>
    <property type="match status" value="1"/>
</dbReference>
<comment type="function">
    <text evidence="2">Catalyzes the formation of N(7)-methylguanine at position 46 (m7G46) in tRNA.</text>
</comment>
<gene>
    <name evidence="8" type="primary">trmB</name>
    <name evidence="8" type="ORF">E0486_12080</name>
</gene>
<evidence type="ECO:0000256" key="1">
    <source>
        <dbReference type="ARBA" id="ARBA00000142"/>
    </source>
</evidence>
<dbReference type="InterPro" id="IPR003358">
    <property type="entry name" value="tRNA_(Gua-N-7)_MeTrfase_Trmb"/>
</dbReference>
<proteinExistence type="predicted"/>
<dbReference type="SUPFAM" id="SSF53335">
    <property type="entry name" value="S-adenosyl-L-methionine-dependent methyltransferases"/>
    <property type="match status" value="1"/>
</dbReference>